<sequence length="261" mass="28306">MPRTLQRTVQTEIDMSSEQCIIQVLGEGRVLHPAERATVHLQALGRNNSSQQDASETVRSAAQAVQNLVHESFQSDAHSGRGAADSPISQYSMASLKTAQRSERLNSGSNATETVYTAQVDFAVTFRDFEALDGFATTASAMGHVSVSKVEWLLTDDTLGAFAGQARTLAARDAKVKAYDFAKELHRIPDSRLEQDVRAIHVEDKSRAAQQGTRPHARGYSAGVPLSRVSTTALSFVPEDVTIKVDVNVHFKIALVPDIAC</sequence>
<dbReference type="GeneID" id="80898481"/>
<evidence type="ECO:0000313" key="2">
    <source>
        <dbReference type="Proteomes" id="UP001144673"/>
    </source>
</evidence>
<name>A0A9W8QBI4_AKAMU</name>
<keyword evidence="2" id="KW-1185">Reference proteome</keyword>
<dbReference type="Gene3D" id="3.30.70.2970">
    <property type="entry name" value="Protein of unknown function (DUF541), domain 2"/>
    <property type="match status" value="1"/>
</dbReference>
<dbReference type="EMBL" id="JAJHUN010000009">
    <property type="protein sequence ID" value="KAJ4150578.1"/>
    <property type="molecule type" value="Genomic_DNA"/>
</dbReference>
<evidence type="ECO:0008006" key="3">
    <source>
        <dbReference type="Google" id="ProtNLM"/>
    </source>
</evidence>
<dbReference type="KEGG" id="amus:LMH87_011322"/>
<evidence type="ECO:0000313" key="1">
    <source>
        <dbReference type="EMBL" id="KAJ4150578.1"/>
    </source>
</evidence>
<dbReference type="Proteomes" id="UP001144673">
    <property type="component" value="Chromosome 4"/>
</dbReference>
<gene>
    <name evidence="1" type="ORF">LMH87_011322</name>
</gene>
<dbReference type="RefSeq" id="XP_056052292.1">
    <property type="nucleotide sequence ID" value="XM_056200445.1"/>
</dbReference>
<dbReference type="AlphaFoldDB" id="A0A9W8QBI4"/>
<comment type="caution">
    <text evidence="1">The sequence shown here is derived from an EMBL/GenBank/DDBJ whole genome shotgun (WGS) entry which is preliminary data.</text>
</comment>
<organism evidence="1 2">
    <name type="scientific">Akanthomyces muscarius</name>
    <name type="common">Entomopathogenic fungus</name>
    <name type="synonym">Lecanicillium muscarium</name>
    <dbReference type="NCBI Taxonomy" id="2231603"/>
    <lineage>
        <taxon>Eukaryota</taxon>
        <taxon>Fungi</taxon>
        <taxon>Dikarya</taxon>
        <taxon>Ascomycota</taxon>
        <taxon>Pezizomycotina</taxon>
        <taxon>Sordariomycetes</taxon>
        <taxon>Hypocreomycetidae</taxon>
        <taxon>Hypocreales</taxon>
        <taxon>Cordycipitaceae</taxon>
        <taxon>Akanthomyces</taxon>
    </lineage>
</organism>
<dbReference type="InterPro" id="IPR007497">
    <property type="entry name" value="SIMPL/DUF541"/>
</dbReference>
<dbReference type="Pfam" id="PF04402">
    <property type="entry name" value="SIMPL"/>
    <property type="match status" value="1"/>
</dbReference>
<reference evidence="1" key="1">
    <citation type="journal article" date="2023" name="Access Microbiol">
        <title>De-novo genome assembly for Akanthomyces muscarius, a biocontrol agent of insect agricultural pests.</title>
        <authorList>
            <person name="Erdos Z."/>
            <person name="Studholme D.J."/>
            <person name="Raymond B."/>
            <person name="Sharma M."/>
        </authorList>
    </citation>
    <scope>NUCLEOTIDE SEQUENCE</scope>
    <source>
        <strain evidence="1">Ve6</strain>
    </source>
</reference>
<proteinExistence type="predicted"/>
<protein>
    <recommendedName>
        <fullName evidence="3">SIMPL domain-containing protein</fullName>
    </recommendedName>
</protein>
<dbReference type="Gene3D" id="3.30.110.170">
    <property type="entry name" value="Protein of unknown function (DUF541), domain 1"/>
    <property type="match status" value="1"/>
</dbReference>
<accession>A0A9W8QBI4</accession>